<dbReference type="InterPro" id="IPR012677">
    <property type="entry name" value="Nucleotide-bd_a/b_plait_sf"/>
</dbReference>
<accession>A0A7C3NAR1</accession>
<dbReference type="EMBL" id="DSTT01000005">
    <property type="protein sequence ID" value="HFK24241.1"/>
    <property type="molecule type" value="Genomic_DNA"/>
</dbReference>
<dbReference type="PROSITE" id="PS50102">
    <property type="entry name" value="RRM"/>
    <property type="match status" value="1"/>
</dbReference>
<organism evidence="3">
    <name type="scientific">candidate division WOR-3 bacterium</name>
    <dbReference type="NCBI Taxonomy" id="2052148"/>
    <lineage>
        <taxon>Bacteria</taxon>
        <taxon>Bacteria division WOR-3</taxon>
    </lineage>
</organism>
<evidence type="ECO:0000313" key="3">
    <source>
        <dbReference type="EMBL" id="HFK24241.1"/>
    </source>
</evidence>
<dbReference type="InterPro" id="IPR052462">
    <property type="entry name" value="SLIRP/GR-RBP-like"/>
</dbReference>
<reference evidence="3" key="1">
    <citation type="journal article" date="2020" name="mSystems">
        <title>Genome- and Community-Level Interaction Insights into Carbon Utilization and Element Cycling Functions of Hydrothermarchaeota in Hydrothermal Sediment.</title>
        <authorList>
            <person name="Zhou Z."/>
            <person name="Liu Y."/>
            <person name="Xu W."/>
            <person name="Pan J."/>
            <person name="Luo Z.H."/>
            <person name="Li M."/>
        </authorList>
    </citation>
    <scope>NUCLEOTIDE SEQUENCE [LARGE SCALE GENOMIC DNA]</scope>
    <source>
        <strain evidence="3">SpSt-464</strain>
    </source>
</reference>
<name>A0A7C3NAR1_UNCW3</name>
<dbReference type="CDD" id="cd21608">
    <property type="entry name" value="RRM2_NsCP33_like"/>
    <property type="match status" value="1"/>
</dbReference>
<protein>
    <submittedName>
        <fullName evidence="3">RNA-binding protein</fullName>
    </submittedName>
</protein>
<sequence>MKIYVGNLSFSLTEEELKKEFEVFGEVNSVTVIRDRETNRSKGFGFVEMADDNAQKAINELNGKEVAGRKLVVNQAKPREEGFRRPRGNSFRRGR</sequence>
<dbReference type="AlphaFoldDB" id="A0A7C3NAR1"/>
<dbReference type="PANTHER" id="PTHR48027">
    <property type="entry name" value="HETEROGENEOUS NUCLEAR RIBONUCLEOPROTEIN 87F-RELATED"/>
    <property type="match status" value="1"/>
</dbReference>
<gene>
    <name evidence="3" type="ORF">ENS15_06320</name>
</gene>
<dbReference type="SUPFAM" id="SSF54928">
    <property type="entry name" value="RNA-binding domain, RBD"/>
    <property type="match status" value="1"/>
</dbReference>
<dbReference type="GO" id="GO:0003723">
    <property type="term" value="F:RNA binding"/>
    <property type="evidence" value="ECO:0007669"/>
    <property type="project" value="UniProtKB-KW"/>
</dbReference>
<dbReference type="Pfam" id="PF00076">
    <property type="entry name" value="RRM_1"/>
    <property type="match status" value="1"/>
</dbReference>
<evidence type="ECO:0000259" key="2">
    <source>
        <dbReference type="PROSITE" id="PS50102"/>
    </source>
</evidence>
<feature type="domain" description="RRM" evidence="2">
    <location>
        <begin position="1"/>
        <end position="78"/>
    </location>
</feature>
<dbReference type="SMART" id="SM00360">
    <property type="entry name" value="RRM"/>
    <property type="match status" value="1"/>
</dbReference>
<dbReference type="Gene3D" id="3.30.70.330">
    <property type="match status" value="1"/>
</dbReference>
<dbReference type="InterPro" id="IPR035979">
    <property type="entry name" value="RBD_domain_sf"/>
</dbReference>
<comment type="caution">
    <text evidence="3">The sequence shown here is derived from an EMBL/GenBank/DDBJ whole genome shotgun (WGS) entry which is preliminary data.</text>
</comment>
<evidence type="ECO:0000256" key="1">
    <source>
        <dbReference type="ARBA" id="ARBA00022884"/>
    </source>
</evidence>
<keyword evidence="1" id="KW-0694">RNA-binding</keyword>
<dbReference type="InterPro" id="IPR048289">
    <property type="entry name" value="RRM2_NsCP33-like"/>
</dbReference>
<dbReference type="InterPro" id="IPR000504">
    <property type="entry name" value="RRM_dom"/>
</dbReference>
<proteinExistence type="predicted"/>